<dbReference type="InterPro" id="IPR010359">
    <property type="entry name" value="IrrE_HExxH"/>
</dbReference>
<dbReference type="RefSeq" id="WP_124950871.1">
    <property type="nucleotide sequence ID" value="NZ_RRCM01000001.1"/>
</dbReference>
<dbReference type="GO" id="GO:0016020">
    <property type="term" value="C:membrane"/>
    <property type="evidence" value="ECO:0007669"/>
    <property type="project" value="UniProtKB-SubCell"/>
</dbReference>
<dbReference type="SUPFAM" id="SSF140931">
    <property type="entry name" value="Fic-like"/>
    <property type="match status" value="1"/>
</dbReference>
<dbReference type="Gene3D" id="1.10.3290.10">
    <property type="entry name" value="Fido-like domain"/>
    <property type="match status" value="1"/>
</dbReference>
<dbReference type="GO" id="GO:0005524">
    <property type="term" value="F:ATP binding"/>
    <property type="evidence" value="ECO:0007669"/>
    <property type="project" value="UniProtKB-KW"/>
</dbReference>
<evidence type="ECO:0000256" key="4">
    <source>
        <dbReference type="ARBA" id="ARBA00022741"/>
    </source>
</evidence>
<keyword evidence="12" id="KW-1185">Reference proteome</keyword>
<keyword evidence="7" id="KW-1133">Transmembrane helix</keyword>
<dbReference type="PROSITE" id="PS51459">
    <property type="entry name" value="FIDO"/>
    <property type="match status" value="1"/>
</dbReference>
<evidence type="ECO:0000313" key="12">
    <source>
        <dbReference type="Proteomes" id="UP000276982"/>
    </source>
</evidence>
<keyword evidence="4" id="KW-0547">Nucleotide-binding</keyword>
<dbReference type="InterPro" id="IPR036597">
    <property type="entry name" value="Fido-like_dom_sf"/>
</dbReference>
<dbReference type="Gene3D" id="1.10.10.2910">
    <property type="match status" value="1"/>
</dbReference>
<evidence type="ECO:0000256" key="9">
    <source>
        <dbReference type="PIRSR" id="PIRSR640198-1"/>
    </source>
</evidence>
<keyword evidence="5" id="KW-0802">TPR repeat</keyword>
<dbReference type="AlphaFoldDB" id="A0A3P3Q652"/>
<dbReference type="Proteomes" id="UP000276982">
    <property type="component" value="Unassembled WGS sequence"/>
</dbReference>
<dbReference type="EMBL" id="RRCM01000001">
    <property type="protein sequence ID" value="RRJ15859.1"/>
    <property type="molecule type" value="Genomic_DNA"/>
</dbReference>
<dbReference type="Pfam" id="PF02661">
    <property type="entry name" value="Fic"/>
    <property type="match status" value="1"/>
</dbReference>
<accession>A0A3P3Q652</accession>
<keyword evidence="8" id="KW-0472">Membrane</keyword>
<protein>
    <submittedName>
        <fullName evidence="11">ImmA/IrrE family metallo-endopeptidase</fullName>
    </submittedName>
</protein>
<dbReference type="InterPro" id="IPR003812">
    <property type="entry name" value="Fido"/>
</dbReference>
<dbReference type="PANTHER" id="PTHR13504">
    <property type="entry name" value="FIDO DOMAIN-CONTAINING PROTEIN DDB_G0283145"/>
    <property type="match status" value="1"/>
</dbReference>
<evidence type="ECO:0000256" key="5">
    <source>
        <dbReference type="ARBA" id="ARBA00022803"/>
    </source>
</evidence>
<organism evidence="11 12">
    <name type="scientific">Lachnoanaerobaculum orale</name>
    <dbReference type="NCBI Taxonomy" id="979627"/>
    <lineage>
        <taxon>Bacteria</taxon>
        <taxon>Bacillati</taxon>
        <taxon>Bacillota</taxon>
        <taxon>Clostridia</taxon>
        <taxon>Lachnospirales</taxon>
        <taxon>Lachnospiraceae</taxon>
        <taxon>Lachnoanaerobaculum</taxon>
    </lineage>
</organism>
<comment type="subcellular location">
    <subcellularLocation>
        <location evidence="1">Membrane</location>
        <topology evidence="1">Single-pass membrane protein</topology>
    </subcellularLocation>
</comment>
<evidence type="ECO:0000256" key="2">
    <source>
        <dbReference type="ARBA" id="ARBA00022692"/>
    </source>
</evidence>
<name>A0A3P3Q652_9FIRM</name>
<comment type="caution">
    <text evidence="11">The sequence shown here is derived from an EMBL/GenBank/DDBJ whole genome shotgun (WGS) entry which is preliminary data.</text>
</comment>
<feature type="domain" description="Fido" evidence="10">
    <location>
        <begin position="297"/>
        <end position="441"/>
    </location>
</feature>
<evidence type="ECO:0000256" key="8">
    <source>
        <dbReference type="ARBA" id="ARBA00023136"/>
    </source>
</evidence>
<keyword evidence="2" id="KW-0812">Transmembrane</keyword>
<reference evidence="11 12" key="1">
    <citation type="submission" date="2018-11" db="EMBL/GenBank/DDBJ databases">
        <title>Genome sequencing of Lachnoanaerobaculum orale DSM 24553T.</title>
        <authorList>
            <person name="Kook J.-K."/>
            <person name="Park S.-N."/>
            <person name="Lim Y.K."/>
        </authorList>
    </citation>
    <scope>NUCLEOTIDE SEQUENCE [LARGE SCALE GENOMIC DNA]</scope>
    <source>
        <strain evidence="11 12">DSM 24553</strain>
    </source>
</reference>
<evidence type="ECO:0000259" key="10">
    <source>
        <dbReference type="PROSITE" id="PS51459"/>
    </source>
</evidence>
<feature type="active site" evidence="9">
    <location>
        <position position="383"/>
    </location>
</feature>
<dbReference type="InterPro" id="IPR040198">
    <property type="entry name" value="Fido_containing"/>
</dbReference>
<keyword evidence="3" id="KW-0677">Repeat</keyword>
<evidence type="ECO:0000256" key="3">
    <source>
        <dbReference type="ARBA" id="ARBA00022737"/>
    </source>
</evidence>
<dbReference type="PANTHER" id="PTHR13504:SF34">
    <property type="entry name" value="PROTEIN ADENYLYLTRANSFERASE FICD"/>
    <property type="match status" value="1"/>
</dbReference>
<evidence type="ECO:0000313" key="11">
    <source>
        <dbReference type="EMBL" id="RRJ15859.1"/>
    </source>
</evidence>
<evidence type="ECO:0000256" key="6">
    <source>
        <dbReference type="ARBA" id="ARBA00022840"/>
    </source>
</evidence>
<evidence type="ECO:0000256" key="7">
    <source>
        <dbReference type="ARBA" id="ARBA00022989"/>
    </source>
</evidence>
<gene>
    <name evidence="11" type="ORF">EHW90_02105</name>
</gene>
<proteinExistence type="predicted"/>
<keyword evidence="6" id="KW-0067">ATP-binding</keyword>
<evidence type="ECO:0000256" key="1">
    <source>
        <dbReference type="ARBA" id="ARBA00004167"/>
    </source>
</evidence>
<sequence>MLNFKSNAKNYRDAESMAAAYLAAYFGDSKIEYPISPFKMLKDEGVSFVIRNFNKLEGVYIPSQSENDIAIVGINSNRPITRQRFTAAHELCHHFRDADKQVACPIGQKNASEYFADAFASGLLMPMSELNVKVNEYKDANGNVNFDDILKIADYFGVSFESCVRRIAYKVHAVEGNIESKELTKRIRKYKPDIKRKELEMSYENLYSDLIDNYAEQLRFAPNEHAKYVFENTYIYNDSRMEGLDVSIEEASEIITDLRNNLQNSRYCTEENEAYLSVAGHYLMYQDIFTLPVKESLNIYDSFKLNKDLFAYYPHPEFGGNPRQNNVVISGAKFEAVDYHDIFSELAKVDADVRKFFEEKSYIKVSDYIKHVIRVHHRITVIHPFPEGNGRTTRAFMNVQLVRAGLTPIYIKVEEKKNYIAALEKADVEKNYDDLYECIFRVMLRSHVELSINP</sequence>
<dbReference type="Pfam" id="PF06114">
    <property type="entry name" value="Peptidase_M78"/>
    <property type="match status" value="1"/>
</dbReference>